<organism evidence="2 3">
    <name type="scientific">Leucobacter tardus</name>
    <dbReference type="NCBI Taxonomy" id="501483"/>
    <lineage>
        <taxon>Bacteria</taxon>
        <taxon>Bacillati</taxon>
        <taxon>Actinomycetota</taxon>
        <taxon>Actinomycetes</taxon>
        <taxon>Micrococcales</taxon>
        <taxon>Microbacteriaceae</taxon>
        <taxon>Leucobacter</taxon>
    </lineage>
</organism>
<gene>
    <name evidence="2" type="ORF">J4H85_04990</name>
</gene>
<dbReference type="EMBL" id="JAGFBF010000002">
    <property type="protein sequence ID" value="MBO2989352.1"/>
    <property type="molecule type" value="Genomic_DNA"/>
</dbReference>
<evidence type="ECO:0000313" key="3">
    <source>
        <dbReference type="Proteomes" id="UP000668403"/>
    </source>
</evidence>
<reference evidence="2" key="1">
    <citation type="submission" date="2021-03" db="EMBL/GenBank/DDBJ databases">
        <title>Leucobacter chromiisoli sp. nov., isolated from chromium-containing soil of chemical plant.</title>
        <authorList>
            <person name="Xu Z."/>
        </authorList>
    </citation>
    <scope>NUCLEOTIDE SEQUENCE</scope>
    <source>
        <strain evidence="2">K 70/01</strain>
    </source>
</reference>
<proteinExistence type="predicted"/>
<dbReference type="AlphaFoldDB" id="A0A939TQU6"/>
<dbReference type="Proteomes" id="UP000668403">
    <property type="component" value="Unassembled WGS sequence"/>
</dbReference>
<dbReference type="PROSITE" id="PS51257">
    <property type="entry name" value="PROKAR_LIPOPROTEIN"/>
    <property type="match status" value="1"/>
</dbReference>
<dbReference type="RefSeq" id="WP_208237496.1">
    <property type="nucleotide sequence ID" value="NZ_BAAAQU010000001.1"/>
</dbReference>
<accession>A0A939TQU6</accession>
<feature type="coiled-coil region" evidence="1">
    <location>
        <begin position="131"/>
        <end position="158"/>
    </location>
</feature>
<keyword evidence="1" id="KW-0175">Coiled coil</keyword>
<protein>
    <submittedName>
        <fullName evidence="2">Uncharacterized protein</fullName>
    </submittedName>
</protein>
<evidence type="ECO:0000256" key="1">
    <source>
        <dbReference type="SAM" id="Coils"/>
    </source>
</evidence>
<evidence type="ECO:0000313" key="2">
    <source>
        <dbReference type="EMBL" id="MBO2989352.1"/>
    </source>
</evidence>
<name>A0A939TQU6_9MICO</name>
<keyword evidence="3" id="KW-1185">Reference proteome</keyword>
<comment type="caution">
    <text evidence="2">The sequence shown here is derived from an EMBL/GenBank/DDBJ whole genome shotgun (WGS) entry which is preliminary data.</text>
</comment>
<sequence>MDTQKIGRASGLIAATGLAIALVGCAGGQSTADACKIANDNFAEVQQEVQDNSQAAVDGMMNGEDVDFDSLFAPVNDALAKTQEEVTNDEVKPVVDNFATSIQGLTEELSGLDIPNMADFDPTDPEAMAQAEEMQAQAAELQTAMQTHTENIQSATTELNEVCSA</sequence>